<keyword evidence="2" id="KW-1003">Cell membrane</keyword>
<gene>
    <name evidence="7" type="ORF">RY831_00490</name>
</gene>
<feature type="domain" description="Glycosyltransferase 2-like" evidence="6">
    <location>
        <begin position="4"/>
        <end position="103"/>
    </location>
</feature>
<evidence type="ECO:0000256" key="4">
    <source>
        <dbReference type="ARBA" id="ARBA00022679"/>
    </source>
</evidence>
<dbReference type="RefSeq" id="WP_326504374.1">
    <property type="nucleotide sequence ID" value="NZ_JAWIIV010000001.1"/>
</dbReference>
<dbReference type="InterPro" id="IPR026461">
    <property type="entry name" value="Trfase_2_rSAM/seldom_assoc"/>
</dbReference>
<sequence length="223" mass="24492">MSISIIIPVLNEAASIRRVLDRVRSQPGNPEVIVVDGGSVDNTPALSMATADKVLSAPRGRANQMNAGAAVASHEVLLFLHADTFLPDDATSMVAQGLACGRYRWGRFDVHIDGRPRTLRIVALLMNWRSRLTGIATGDQAIFVTKTEFVSVGGFPAQPLMEDIELSSRLKRNSAPLCLRARVSTSGRRWEAGGVWRTILLMWALRLRYWLGAPAEQLAKAYR</sequence>
<dbReference type="EMBL" id="JAWIIV010000001">
    <property type="protein sequence ID" value="MEC4717619.1"/>
    <property type="molecule type" value="Genomic_DNA"/>
</dbReference>
<evidence type="ECO:0000256" key="5">
    <source>
        <dbReference type="ARBA" id="ARBA00023136"/>
    </source>
</evidence>
<keyword evidence="4" id="KW-0808">Transferase</keyword>
<evidence type="ECO:0000313" key="8">
    <source>
        <dbReference type="Proteomes" id="UP001352263"/>
    </source>
</evidence>
<dbReference type="SUPFAM" id="SSF53448">
    <property type="entry name" value="Nucleotide-diphospho-sugar transferases"/>
    <property type="match status" value="1"/>
</dbReference>
<keyword evidence="3" id="KW-0328">Glycosyltransferase</keyword>
<dbReference type="InterPro" id="IPR029044">
    <property type="entry name" value="Nucleotide-diphossugar_trans"/>
</dbReference>
<protein>
    <submittedName>
        <fullName evidence="7">TIGR04283 family arsenosugar biosynthesis glycosyltransferase</fullName>
    </submittedName>
</protein>
<evidence type="ECO:0000256" key="1">
    <source>
        <dbReference type="ARBA" id="ARBA00004236"/>
    </source>
</evidence>
<evidence type="ECO:0000256" key="2">
    <source>
        <dbReference type="ARBA" id="ARBA00022475"/>
    </source>
</evidence>
<dbReference type="InterPro" id="IPR001173">
    <property type="entry name" value="Glyco_trans_2-like"/>
</dbReference>
<comment type="subcellular location">
    <subcellularLocation>
        <location evidence="1">Cell membrane</location>
    </subcellularLocation>
</comment>
<keyword evidence="8" id="KW-1185">Reference proteome</keyword>
<name>A0ABU6J1Y9_9BURK</name>
<accession>A0ABU6J1Y9</accession>
<organism evidence="7 8">
    <name type="scientific">Noviherbaspirillum album</name>
    <dbReference type="NCBI Taxonomy" id="3080276"/>
    <lineage>
        <taxon>Bacteria</taxon>
        <taxon>Pseudomonadati</taxon>
        <taxon>Pseudomonadota</taxon>
        <taxon>Betaproteobacteria</taxon>
        <taxon>Burkholderiales</taxon>
        <taxon>Oxalobacteraceae</taxon>
        <taxon>Noviherbaspirillum</taxon>
    </lineage>
</organism>
<dbReference type="PANTHER" id="PTHR43646:SF2">
    <property type="entry name" value="GLYCOSYLTRANSFERASE 2-LIKE DOMAIN-CONTAINING PROTEIN"/>
    <property type="match status" value="1"/>
</dbReference>
<dbReference type="Pfam" id="PF00535">
    <property type="entry name" value="Glycos_transf_2"/>
    <property type="match status" value="1"/>
</dbReference>
<reference evidence="7 8" key="1">
    <citation type="submission" date="2023-10" db="EMBL/GenBank/DDBJ databases">
        <title>Noviherbaspirillum sp. CPCC 100848 genome assembly.</title>
        <authorList>
            <person name="Li X.Y."/>
            <person name="Fang X.M."/>
        </authorList>
    </citation>
    <scope>NUCLEOTIDE SEQUENCE [LARGE SCALE GENOMIC DNA]</scope>
    <source>
        <strain evidence="7 8">CPCC 100848</strain>
    </source>
</reference>
<keyword evidence="5" id="KW-0472">Membrane</keyword>
<evidence type="ECO:0000259" key="6">
    <source>
        <dbReference type="Pfam" id="PF00535"/>
    </source>
</evidence>
<comment type="caution">
    <text evidence="7">The sequence shown here is derived from an EMBL/GenBank/DDBJ whole genome shotgun (WGS) entry which is preliminary data.</text>
</comment>
<dbReference type="PANTHER" id="PTHR43646">
    <property type="entry name" value="GLYCOSYLTRANSFERASE"/>
    <property type="match status" value="1"/>
</dbReference>
<dbReference type="Gene3D" id="3.90.550.10">
    <property type="entry name" value="Spore Coat Polysaccharide Biosynthesis Protein SpsA, Chain A"/>
    <property type="match status" value="1"/>
</dbReference>
<evidence type="ECO:0000313" key="7">
    <source>
        <dbReference type="EMBL" id="MEC4717619.1"/>
    </source>
</evidence>
<proteinExistence type="predicted"/>
<dbReference type="NCBIfam" id="TIGR04283">
    <property type="entry name" value="glyco_like_mftF"/>
    <property type="match status" value="1"/>
</dbReference>
<dbReference type="Proteomes" id="UP001352263">
    <property type="component" value="Unassembled WGS sequence"/>
</dbReference>
<evidence type="ECO:0000256" key="3">
    <source>
        <dbReference type="ARBA" id="ARBA00022676"/>
    </source>
</evidence>
<dbReference type="CDD" id="cd02522">
    <property type="entry name" value="GT_2_like_a"/>
    <property type="match status" value="1"/>
</dbReference>